<comment type="similarity">
    <text evidence="2 8">Belongs to the ferrochelatase family.</text>
</comment>
<feature type="region of interest" description="Disordered" evidence="9">
    <location>
        <begin position="42"/>
        <end position="76"/>
    </location>
</feature>
<dbReference type="GO" id="GO:0006783">
    <property type="term" value="P:heme biosynthetic process"/>
    <property type="evidence" value="ECO:0007669"/>
    <property type="project" value="UniProtKB-UniRule"/>
</dbReference>
<dbReference type="GO" id="GO:0009507">
    <property type="term" value="C:chloroplast"/>
    <property type="evidence" value="ECO:0007669"/>
    <property type="project" value="UniProtKB-SubCell"/>
</dbReference>
<dbReference type="CDD" id="cd00419">
    <property type="entry name" value="Ferrochelatase_C"/>
    <property type="match status" value="1"/>
</dbReference>
<dbReference type="AlphaFoldDB" id="A0AA88QRH3"/>
<evidence type="ECO:0000256" key="7">
    <source>
        <dbReference type="ARBA" id="ARBA00049380"/>
    </source>
</evidence>
<keyword evidence="8" id="KW-0934">Plastid</keyword>
<evidence type="ECO:0000256" key="9">
    <source>
        <dbReference type="SAM" id="MobiDB-lite"/>
    </source>
</evidence>
<dbReference type="CDD" id="cd03411">
    <property type="entry name" value="Ferrochelatase_N"/>
    <property type="match status" value="1"/>
</dbReference>
<evidence type="ECO:0000256" key="4">
    <source>
        <dbReference type="ARBA" id="ARBA00023133"/>
    </source>
</evidence>
<dbReference type="InterPro" id="IPR001015">
    <property type="entry name" value="Ferrochelatase"/>
</dbReference>
<organism evidence="10 11">
    <name type="scientific">Escallonia rubra</name>
    <dbReference type="NCBI Taxonomy" id="112253"/>
    <lineage>
        <taxon>Eukaryota</taxon>
        <taxon>Viridiplantae</taxon>
        <taxon>Streptophyta</taxon>
        <taxon>Embryophyta</taxon>
        <taxon>Tracheophyta</taxon>
        <taxon>Spermatophyta</taxon>
        <taxon>Magnoliopsida</taxon>
        <taxon>eudicotyledons</taxon>
        <taxon>Gunneridae</taxon>
        <taxon>Pentapetalae</taxon>
        <taxon>asterids</taxon>
        <taxon>campanulids</taxon>
        <taxon>Escalloniales</taxon>
        <taxon>Escalloniaceae</taxon>
        <taxon>Escallonia</taxon>
    </lineage>
</organism>
<sequence>MDAATSSHALPHVKVSNSNLCNLNRKSSLCTRSKFFTIASSQSNEGERNLDSHSRERSMLSWSGSSDNRSSSTLGGELYNPVLKRNSAEKMICSAGVCTYPGSAIGSPSHVTEERIGVLLLNLGGPETLHDVQPFLFNLFADPGNALKMALEAKEVHANVYIAMRYWRPFTEEAIKRDRITRLVVLPLYPQYSISTTGSSVRVLESIFRKDASLSRLPYSIIQSWYQREGYTKSMADLIEKELLSFSKPNEVMIFFSAHGVPVSYVEDAGDPYRDQMEECIYLIMQELKSRQINNDYTLAYQSRVGPVQWLKPYTDEVLVELGRKGVKSLLAVPVSFVSEHIETLEEIDMEYKELALESGIESWGRVPALGCTSSFITDLAEAVIEALPSTKAMLTSTSITEAVDFDPAGYAIKMFFGSILAFILLQSPKVILAFRNYML</sequence>
<dbReference type="GO" id="GO:0005739">
    <property type="term" value="C:mitochondrion"/>
    <property type="evidence" value="ECO:0007669"/>
    <property type="project" value="TreeGrafter"/>
</dbReference>
<protein>
    <recommendedName>
        <fullName evidence="8">Ferrochelatase</fullName>
        <ecNumber evidence="8">4.98.1.1</ecNumber>
    </recommendedName>
</protein>
<name>A0AA88QRH3_9ASTE</name>
<comment type="pathway">
    <text evidence="1 8">Porphyrin-containing compound metabolism; protoheme biosynthesis; protoheme from protoporphyrin-IX: step 1/1.</text>
</comment>
<dbReference type="GO" id="GO:0004325">
    <property type="term" value="F:ferrochelatase activity"/>
    <property type="evidence" value="ECO:0007669"/>
    <property type="project" value="UniProtKB-UniRule"/>
</dbReference>
<evidence type="ECO:0000313" key="11">
    <source>
        <dbReference type="Proteomes" id="UP001187471"/>
    </source>
</evidence>
<feature type="compositionally biased region" description="Low complexity" evidence="9">
    <location>
        <begin position="61"/>
        <end position="72"/>
    </location>
</feature>
<dbReference type="PANTHER" id="PTHR11108:SF4">
    <property type="entry name" value="FERROCHELATASE-1, CHLOROPLASTIC_MITOCHONDRIAL"/>
    <property type="match status" value="1"/>
</dbReference>
<dbReference type="Proteomes" id="UP001187471">
    <property type="component" value="Unassembled WGS sequence"/>
</dbReference>
<dbReference type="EC" id="4.98.1.1" evidence="8"/>
<dbReference type="Pfam" id="PF00762">
    <property type="entry name" value="Ferrochelatase"/>
    <property type="match status" value="1"/>
</dbReference>
<evidence type="ECO:0000256" key="5">
    <source>
        <dbReference type="ARBA" id="ARBA00023239"/>
    </source>
</evidence>
<dbReference type="Gene3D" id="3.40.50.1400">
    <property type="match status" value="3"/>
</dbReference>
<keyword evidence="4 8" id="KW-0350">Heme biosynthesis</keyword>
<dbReference type="EMBL" id="JAVXUO010002263">
    <property type="protein sequence ID" value="KAK2974943.1"/>
    <property type="molecule type" value="Genomic_DNA"/>
</dbReference>
<keyword evidence="11" id="KW-1185">Reference proteome</keyword>
<comment type="function">
    <text evidence="8">Catalyzes the ferrous insertion into protoporphyrin IX.</text>
</comment>
<keyword evidence="5 8" id="KW-0456">Lyase</keyword>
<dbReference type="PANTHER" id="PTHR11108">
    <property type="entry name" value="FERROCHELATASE"/>
    <property type="match status" value="1"/>
</dbReference>
<comment type="subcellular location">
    <subcellularLocation>
        <location evidence="8">Plastid</location>
        <location evidence="8">Chloroplast</location>
    </subcellularLocation>
</comment>
<dbReference type="InterPro" id="IPR033659">
    <property type="entry name" value="Ferrochelatase_N"/>
</dbReference>
<dbReference type="PROSITE" id="PS00534">
    <property type="entry name" value="FERROCHELATASE"/>
    <property type="match status" value="1"/>
</dbReference>
<feature type="compositionally biased region" description="Basic and acidic residues" evidence="9">
    <location>
        <begin position="45"/>
        <end position="58"/>
    </location>
</feature>
<evidence type="ECO:0000313" key="10">
    <source>
        <dbReference type="EMBL" id="KAK2974943.1"/>
    </source>
</evidence>
<comment type="caution">
    <text evidence="10">The sequence shown here is derived from an EMBL/GenBank/DDBJ whole genome shotgun (WGS) entry which is preliminary data.</text>
</comment>
<evidence type="ECO:0000256" key="8">
    <source>
        <dbReference type="RuleBase" id="RU000607"/>
    </source>
</evidence>
<dbReference type="SUPFAM" id="SSF53800">
    <property type="entry name" value="Chelatase"/>
    <property type="match status" value="1"/>
</dbReference>
<keyword evidence="3 8" id="KW-0408">Iron</keyword>
<comment type="catalytic activity">
    <reaction evidence="7 8">
        <text>heme b + 2 H(+) = protoporphyrin IX + Fe(2+)</text>
        <dbReference type="Rhea" id="RHEA:22584"/>
        <dbReference type="ChEBI" id="CHEBI:15378"/>
        <dbReference type="ChEBI" id="CHEBI:29033"/>
        <dbReference type="ChEBI" id="CHEBI:57306"/>
        <dbReference type="ChEBI" id="CHEBI:60344"/>
        <dbReference type="EC" id="4.98.1.1"/>
    </reaction>
</comment>
<proteinExistence type="inferred from homology"/>
<evidence type="ECO:0000256" key="3">
    <source>
        <dbReference type="ARBA" id="ARBA00023004"/>
    </source>
</evidence>
<dbReference type="HAMAP" id="MF_00323">
    <property type="entry name" value="Ferrochelatase"/>
    <property type="match status" value="1"/>
</dbReference>
<keyword evidence="6 8" id="KW-0627">Porphyrin biosynthesis</keyword>
<reference evidence="10" key="1">
    <citation type="submission" date="2022-12" db="EMBL/GenBank/DDBJ databases">
        <title>Draft genome assemblies for two species of Escallonia (Escalloniales).</title>
        <authorList>
            <person name="Chanderbali A."/>
            <person name="Dervinis C."/>
            <person name="Anghel I."/>
            <person name="Soltis D."/>
            <person name="Soltis P."/>
            <person name="Zapata F."/>
        </authorList>
    </citation>
    <scope>NUCLEOTIDE SEQUENCE</scope>
    <source>
        <strain evidence="10">UCBG92.1500</strain>
        <tissue evidence="10">Leaf</tissue>
    </source>
</reference>
<dbReference type="InterPro" id="IPR019772">
    <property type="entry name" value="Ferrochelatase_AS"/>
</dbReference>
<evidence type="ECO:0000256" key="6">
    <source>
        <dbReference type="ARBA" id="ARBA00023244"/>
    </source>
</evidence>
<accession>A0AA88QRH3</accession>
<gene>
    <name evidence="10" type="ORF">RJ640_009225</name>
</gene>
<dbReference type="FunFam" id="3.40.50.1400:FF:000005">
    <property type="entry name" value="Ferrochelatase"/>
    <property type="match status" value="1"/>
</dbReference>
<evidence type="ECO:0000256" key="1">
    <source>
        <dbReference type="ARBA" id="ARBA00004943"/>
    </source>
</evidence>
<dbReference type="InterPro" id="IPR033644">
    <property type="entry name" value="Ferrochelatase_C"/>
</dbReference>
<evidence type="ECO:0000256" key="2">
    <source>
        <dbReference type="ARBA" id="ARBA00007718"/>
    </source>
</evidence>
<keyword evidence="8" id="KW-0150">Chloroplast</keyword>
<dbReference type="NCBIfam" id="TIGR00109">
    <property type="entry name" value="hemH"/>
    <property type="match status" value="1"/>
</dbReference>